<dbReference type="SUPFAM" id="SSF52540">
    <property type="entry name" value="P-loop containing nucleoside triphosphate hydrolases"/>
    <property type="match status" value="1"/>
</dbReference>
<dbReference type="InterPro" id="IPR011646">
    <property type="entry name" value="KAP_P-loop"/>
</dbReference>
<keyword evidence="2" id="KW-0812">Transmembrane</keyword>
<feature type="compositionally biased region" description="Basic and acidic residues" evidence="1">
    <location>
        <begin position="908"/>
        <end position="928"/>
    </location>
</feature>
<evidence type="ECO:0000313" key="4">
    <source>
        <dbReference type="EMBL" id="MFF3664664.1"/>
    </source>
</evidence>
<feature type="region of interest" description="Disordered" evidence="1">
    <location>
        <begin position="1026"/>
        <end position="1049"/>
    </location>
</feature>
<dbReference type="InterPro" id="IPR018247">
    <property type="entry name" value="EF_Hand_1_Ca_BS"/>
</dbReference>
<feature type="region of interest" description="Disordered" evidence="1">
    <location>
        <begin position="325"/>
        <end position="347"/>
    </location>
</feature>
<proteinExistence type="predicted"/>
<evidence type="ECO:0000313" key="5">
    <source>
        <dbReference type="Proteomes" id="UP001602013"/>
    </source>
</evidence>
<protein>
    <submittedName>
        <fullName evidence="4">P-loop NTPase fold protein</fullName>
    </submittedName>
</protein>
<feature type="transmembrane region" description="Helical" evidence="2">
    <location>
        <begin position="642"/>
        <end position="664"/>
    </location>
</feature>
<sequence length="1216" mass="127564">MRHGTVDAPAPGARPAPERATGPLHARKALVFLDPEDPDVGGAAVRDAASALPARRLVHALATNGYVVESVPGEASGDHRHLGRFLDAAEPGDLLVVRWPTGRGWTSRDFAALISGFARRAGDCAAEAIVMIVDFGWVVDSDPGDTAGSRPDVSVLPVRGDPPIVAAALTTGLAMGERPPRRGFSLTGVIADGLLTGAADADGDGVVTVADLHRYAVTASAGSSLRPLLSVYGDAPSVPLARTGRAGSAAAGGAVPDELSAAAGELRRRGESSVPSAAGEIVARVYDVYLGPVAQDLLRLAALLEDGEPLTSDLAALLLADRDHGDPAGTGPAESARGSGDAGGTAGRVATPALAELGTPWELVDASGLLVHPAVREVGRARLTRDEHARASAVLRRWRAARRAVRPRARLTPDRWTTDDQLGHRTYAEAVAAFVRHPETLPPLTIGVKGPWGTGKTSLMRMIQDLLDPGTADGNPAEIHLARPGSSPRRAGRRRRAVLRRKARGSSRVTIAEVLSCARRRGGDRSREDPRLSAPERPALRASDWRPTVWFNPWMYQNGEQVWAGLAHEIITQVTGRLPRGERERFWLKLNLARIDREAVRRRAYRMAITRLTPVALGLAATIVLTCASLAAAALVPALGPALRAAAAALGTCGSVAALAGGAVRLARFLTESADTAFGRLIRPPDLLGPAPGLAGDLVGDPGYGAKTGFLHLVQTDMRRVLRLVATEERPLVVFVDDLDRCGSGTVAQVIEAINLFLAGEFPNCVFVLAMEPDVVAAHVEVAYQDLAEAMPADLRSGLGWRFLEKIVQLPLSLPALEDAHRLPGYIGALLGVDRRRERPRPPSDGTDRGPGAEDGDAPGAGAAKEPGDDGVRGSRHRRHAARGRDQARAAWGAGEHAAPRWGTDARTAPRWEADAHWGADARWEADARPVPAGRSGDHGDRSLGSDVHAVSGTTGSASGGGLSPGRRPLDPRLVEILEATIRAAAPTADTLDAAAREAQEAVAAAPDTAALLEAPGAAGLLEARDAAAAAEPPAGEPGSPSGGAVPDLWPETRLAADRVYDDLYTDENAYRAIEAALPVLSSANPRQLKRYVNVFRFYSFVTYRQSLAGADRADDAAVAKVAALAVRWPHLLSALAKECGSGETVLEVLEKAASTGSVGAWAEALARLGLAPAAPLSDVRGPSTPETHEGAPKWDALRELLASRPPVAGLARRLL</sequence>
<evidence type="ECO:0000256" key="1">
    <source>
        <dbReference type="SAM" id="MobiDB-lite"/>
    </source>
</evidence>
<name>A0ABW6SKU7_9ACTN</name>
<feature type="compositionally biased region" description="Low complexity" evidence="1">
    <location>
        <begin position="1026"/>
        <end position="1045"/>
    </location>
</feature>
<gene>
    <name evidence="4" type="ORF">ACFYXI_03635</name>
</gene>
<keyword evidence="5" id="KW-1185">Reference proteome</keyword>
<reference evidence="4 5" key="1">
    <citation type="submission" date="2024-10" db="EMBL/GenBank/DDBJ databases">
        <title>The Natural Products Discovery Center: Release of the First 8490 Sequenced Strains for Exploring Actinobacteria Biosynthetic Diversity.</title>
        <authorList>
            <person name="Kalkreuter E."/>
            <person name="Kautsar S.A."/>
            <person name="Yang D."/>
            <person name="Bader C.D."/>
            <person name="Teijaro C.N."/>
            <person name="Fluegel L."/>
            <person name="Davis C.M."/>
            <person name="Simpson J.R."/>
            <person name="Lauterbach L."/>
            <person name="Steele A.D."/>
            <person name="Gui C."/>
            <person name="Meng S."/>
            <person name="Li G."/>
            <person name="Viehrig K."/>
            <person name="Ye F."/>
            <person name="Su P."/>
            <person name="Kiefer A.F."/>
            <person name="Nichols A."/>
            <person name="Cepeda A.J."/>
            <person name="Yan W."/>
            <person name="Fan B."/>
            <person name="Jiang Y."/>
            <person name="Adhikari A."/>
            <person name="Zheng C.-J."/>
            <person name="Schuster L."/>
            <person name="Cowan T.M."/>
            <person name="Smanski M.J."/>
            <person name="Chevrette M.G."/>
            <person name="De Carvalho L.P.S."/>
            <person name="Shen B."/>
        </authorList>
    </citation>
    <scope>NUCLEOTIDE SEQUENCE [LARGE SCALE GENOMIC DNA]</scope>
    <source>
        <strain evidence="4 5">NPDC002173</strain>
    </source>
</reference>
<dbReference type="PANTHER" id="PTHR22674:SF6">
    <property type="entry name" value="NTPASE KAP FAMILY P-LOOP DOMAIN-CONTAINING PROTEIN 1"/>
    <property type="match status" value="1"/>
</dbReference>
<accession>A0ABW6SKU7</accession>
<keyword evidence="2" id="KW-1133">Transmembrane helix</keyword>
<keyword evidence="2" id="KW-0472">Membrane</keyword>
<feature type="compositionally biased region" description="Basic and acidic residues" evidence="1">
    <location>
        <begin position="834"/>
        <end position="852"/>
    </location>
</feature>
<organism evidence="4 5">
    <name type="scientific">Microtetraspora malaysiensis</name>
    <dbReference type="NCBI Taxonomy" id="161358"/>
    <lineage>
        <taxon>Bacteria</taxon>
        <taxon>Bacillati</taxon>
        <taxon>Actinomycetota</taxon>
        <taxon>Actinomycetes</taxon>
        <taxon>Streptosporangiales</taxon>
        <taxon>Streptosporangiaceae</taxon>
        <taxon>Microtetraspora</taxon>
    </lineage>
</organism>
<dbReference type="EMBL" id="JBIASD010000002">
    <property type="protein sequence ID" value="MFF3664664.1"/>
    <property type="molecule type" value="Genomic_DNA"/>
</dbReference>
<feature type="region of interest" description="Disordered" evidence="1">
    <location>
        <begin position="834"/>
        <end position="970"/>
    </location>
</feature>
<feature type="domain" description="KAP NTPase" evidence="3">
    <location>
        <begin position="426"/>
        <end position="817"/>
    </location>
</feature>
<feature type="transmembrane region" description="Helical" evidence="2">
    <location>
        <begin position="612"/>
        <end position="636"/>
    </location>
</feature>
<feature type="region of interest" description="Disordered" evidence="1">
    <location>
        <begin position="1"/>
        <end position="21"/>
    </location>
</feature>
<comment type="caution">
    <text evidence="4">The sequence shown here is derived from an EMBL/GenBank/DDBJ whole genome shotgun (WGS) entry which is preliminary data.</text>
</comment>
<evidence type="ECO:0000256" key="2">
    <source>
        <dbReference type="SAM" id="Phobius"/>
    </source>
</evidence>
<dbReference type="PROSITE" id="PS00018">
    <property type="entry name" value="EF_HAND_1"/>
    <property type="match status" value="1"/>
</dbReference>
<dbReference type="PANTHER" id="PTHR22674">
    <property type="entry name" value="NTPASE, KAP FAMILY P-LOOP DOMAIN-CONTAINING 1"/>
    <property type="match status" value="1"/>
</dbReference>
<dbReference type="InterPro" id="IPR027417">
    <property type="entry name" value="P-loop_NTPase"/>
</dbReference>
<evidence type="ECO:0000259" key="3">
    <source>
        <dbReference type="Pfam" id="PF07693"/>
    </source>
</evidence>
<dbReference type="RefSeq" id="WP_387408742.1">
    <property type="nucleotide sequence ID" value="NZ_JBIASD010000002.1"/>
</dbReference>
<dbReference type="InterPro" id="IPR052754">
    <property type="entry name" value="NTPase_KAP_P-loop"/>
</dbReference>
<dbReference type="Proteomes" id="UP001602013">
    <property type="component" value="Unassembled WGS sequence"/>
</dbReference>
<dbReference type="Pfam" id="PF07693">
    <property type="entry name" value="KAP_NTPase"/>
    <property type="match status" value="1"/>
</dbReference>
<feature type="compositionally biased region" description="Low complexity" evidence="1">
    <location>
        <begin position="8"/>
        <end position="21"/>
    </location>
</feature>